<accession>A0A7C9FJW6</accession>
<dbReference type="AlphaFoldDB" id="A0A7C9FJW6"/>
<reference evidence="2" key="2">
    <citation type="submission" date="2020-07" db="EMBL/GenBank/DDBJ databases">
        <authorList>
            <person name="Vera ALvarez R."/>
            <person name="Arias-Moreno D.M."/>
            <person name="Jimenez-Jacinto V."/>
            <person name="Jimenez-Bremont J.F."/>
            <person name="Swaminathan K."/>
            <person name="Moose S.P."/>
            <person name="Guerrero-Gonzalez M.L."/>
            <person name="Marino-Ramirez L."/>
            <person name="Landsman D."/>
            <person name="Rodriguez-Kessler M."/>
            <person name="Delgado-Sanchez P."/>
        </authorList>
    </citation>
    <scope>NUCLEOTIDE SEQUENCE</scope>
    <source>
        <tissue evidence="2">Cladode</tissue>
    </source>
</reference>
<evidence type="ECO:0000313" key="2">
    <source>
        <dbReference type="EMBL" id="MBA4676704.1"/>
    </source>
</evidence>
<reference evidence="2" key="1">
    <citation type="journal article" date="2013" name="J. Plant Res.">
        <title>Effect of fungi and light on seed germination of three Opuntia species from semiarid lands of central Mexico.</title>
        <authorList>
            <person name="Delgado-Sanchez P."/>
            <person name="Jimenez-Bremont J.F."/>
            <person name="Guerrero-Gonzalez Mde L."/>
            <person name="Flores J."/>
        </authorList>
    </citation>
    <scope>NUCLEOTIDE SEQUENCE</scope>
    <source>
        <tissue evidence="2">Cladode</tissue>
    </source>
</reference>
<proteinExistence type="predicted"/>
<feature type="compositionally biased region" description="Low complexity" evidence="1">
    <location>
        <begin position="44"/>
        <end position="67"/>
    </location>
</feature>
<feature type="region of interest" description="Disordered" evidence="1">
    <location>
        <begin position="1"/>
        <end position="81"/>
    </location>
</feature>
<dbReference type="EMBL" id="GISG01272561">
    <property type="protein sequence ID" value="MBA4676704.1"/>
    <property type="molecule type" value="Transcribed_RNA"/>
</dbReference>
<evidence type="ECO:0000256" key="1">
    <source>
        <dbReference type="SAM" id="MobiDB-lite"/>
    </source>
</evidence>
<protein>
    <submittedName>
        <fullName evidence="2">Uncharacterized protein</fullName>
    </submittedName>
</protein>
<name>A0A7C9FJW6_OPUST</name>
<organism evidence="2">
    <name type="scientific">Opuntia streptacantha</name>
    <name type="common">Prickly pear cactus</name>
    <name type="synonym">Opuntia cardona</name>
    <dbReference type="NCBI Taxonomy" id="393608"/>
    <lineage>
        <taxon>Eukaryota</taxon>
        <taxon>Viridiplantae</taxon>
        <taxon>Streptophyta</taxon>
        <taxon>Embryophyta</taxon>
        <taxon>Tracheophyta</taxon>
        <taxon>Spermatophyta</taxon>
        <taxon>Magnoliopsida</taxon>
        <taxon>eudicotyledons</taxon>
        <taxon>Gunneridae</taxon>
        <taxon>Pentapetalae</taxon>
        <taxon>Caryophyllales</taxon>
        <taxon>Cactineae</taxon>
        <taxon>Cactaceae</taxon>
        <taxon>Opuntioideae</taxon>
        <taxon>Opuntia</taxon>
    </lineage>
</organism>
<sequence length="139" mass="14927">MQAMPFNLQETVSGEREFEEFQVPISNSTTKLTIEGDSKSSPVDSEPTSTLDSTPSPSPPTLSSSSENAAVLAHPHQLHHGSDNVDVGTGCYIMSPAAAAVVAVGRRRLDSKRGTACFQMGMEPYSLGSWGKVMIWVWV</sequence>